<evidence type="ECO:0000313" key="2">
    <source>
        <dbReference type="EMBL" id="SHK85602.1"/>
    </source>
</evidence>
<gene>
    <name evidence="2" type="ORF">SAMN05444342_2410</name>
    <name evidence="1" type="ORF">ZOD2009_11030</name>
</gene>
<proteinExistence type="predicted"/>
<dbReference type="AlphaFoldDB" id="E7QTS8"/>
<evidence type="ECO:0000313" key="3">
    <source>
        <dbReference type="Proteomes" id="UP000003751"/>
    </source>
</evidence>
<dbReference type="EMBL" id="AEMG01000009">
    <property type="protein sequence ID" value="EFW92007.1"/>
    <property type="molecule type" value="Genomic_DNA"/>
</dbReference>
<dbReference type="Proteomes" id="UP000184203">
    <property type="component" value="Unassembled WGS sequence"/>
</dbReference>
<dbReference type="RefSeq" id="WP_007979714.1">
    <property type="nucleotide sequence ID" value="NZ_AEMG01000009.1"/>
</dbReference>
<reference evidence="2" key="2">
    <citation type="submission" date="2016-11" db="EMBL/GenBank/DDBJ databases">
        <authorList>
            <person name="Jaros S."/>
            <person name="Januszkiewicz K."/>
            <person name="Wedrychowicz H."/>
        </authorList>
    </citation>
    <scope>NUCLEOTIDE SEQUENCE [LARGE SCALE GENOMIC DNA]</scope>
    <source>
        <strain evidence="2">DX253</strain>
    </source>
</reference>
<dbReference type="eggNOG" id="ENOG502N5NK">
    <property type="taxonomic scope" value="Archaea"/>
</dbReference>
<reference evidence="4" key="3">
    <citation type="submission" date="2016-11" db="EMBL/GenBank/DDBJ databases">
        <authorList>
            <person name="Varghese N."/>
            <person name="Submissions S."/>
        </authorList>
    </citation>
    <scope>NUCLEOTIDE SEQUENCE [LARGE SCALE GENOMIC DNA]</scope>
    <source>
        <strain evidence="4">DX253</strain>
    </source>
</reference>
<dbReference type="EMBL" id="FRAN01000003">
    <property type="protein sequence ID" value="SHK85602.1"/>
    <property type="molecule type" value="Genomic_DNA"/>
</dbReference>
<keyword evidence="4" id="KW-1185">Reference proteome</keyword>
<name>E7QTS8_HALPU</name>
<dbReference type="OrthoDB" id="378828at2157"/>
<reference evidence="1 3" key="1">
    <citation type="journal article" date="2014" name="ISME J.">
        <title>Trehalose/2-sulfotrehalose biosynthesis and glycine-betaine uptake are widely spread mechanisms for osmoadaptation in the Halobacteriales.</title>
        <authorList>
            <person name="Youssef N.H."/>
            <person name="Savage-Ashlock K.N."/>
            <person name="McCully A.L."/>
            <person name="Luedtke B."/>
            <person name="Shaw E.I."/>
            <person name="Hoff W.D."/>
            <person name="Elshahed M.S."/>
        </authorList>
    </citation>
    <scope>NUCLEOTIDE SEQUENCE [LARGE SCALE GENOMIC DNA]</scope>
    <source>
        <strain evidence="1 3">DX253</strain>
    </source>
</reference>
<dbReference type="PATRIC" id="fig|797209.4.peg.2167"/>
<accession>E7QTS8</accession>
<dbReference type="GeneID" id="300002157"/>
<organism evidence="1 3">
    <name type="scientific">Haladaptatus paucihalophilus DX253</name>
    <dbReference type="NCBI Taxonomy" id="797209"/>
    <lineage>
        <taxon>Archaea</taxon>
        <taxon>Methanobacteriati</taxon>
        <taxon>Methanobacteriota</taxon>
        <taxon>Stenosarchaea group</taxon>
        <taxon>Halobacteria</taxon>
        <taxon>Halobacteriales</taxon>
        <taxon>Haladaptataceae</taxon>
        <taxon>Haladaptatus</taxon>
    </lineage>
</organism>
<evidence type="ECO:0000313" key="4">
    <source>
        <dbReference type="Proteomes" id="UP000184203"/>
    </source>
</evidence>
<sequence>MRKALKILLTMTVVGSLFAVGFAGNAAALADDNQVQVSGQYASSDVSQTQYVAQGNANSQEDNYAVSAAGSIGGDAESDDATAIQASYQSNENAQVAWSNAQNFNWQNQDD</sequence>
<protein>
    <submittedName>
        <fullName evidence="1">Uncharacterized protein</fullName>
    </submittedName>
</protein>
<evidence type="ECO:0000313" key="1">
    <source>
        <dbReference type="EMBL" id="EFW92007.1"/>
    </source>
</evidence>
<dbReference type="Proteomes" id="UP000003751">
    <property type="component" value="Unassembled WGS sequence"/>
</dbReference>